<evidence type="ECO:0000259" key="1">
    <source>
        <dbReference type="Pfam" id="PF06812"/>
    </source>
</evidence>
<dbReference type="PANTHER" id="PTHR37951">
    <property type="entry name" value="CYTOPLASMIC PROTEIN-RELATED"/>
    <property type="match status" value="1"/>
</dbReference>
<feature type="domain" description="ImpA N-terminal" evidence="1">
    <location>
        <begin position="12"/>
        <end position="133"/>
    </location>
</feature>
<gene>
    <name evidence="2" type="primary">tssA</name>
    <name evidence="2" type="ORF">LE190_10585</name>
</gene>
<dbReference type="Pfam" id="PF06812">
    <property type="entry name" value="ImpA_N"/>
    <property type="match status" value="1"/>
</dbReference>
<dbReference type="EMBL" id="JAHYBX010000003">
    <property type="protein sequence ID" value="MCA1856367.1"/>
    <property type="molecule type" value="Genomic_DNA"/>
</dbReference>
<dbReference type="NCBIfam" id="TIGR03363">
    <property type="entry name" value="VI_chp_8"/>
    <property type="match status" value="1"/>
</dbReference>
<sequence>MSTIDLEALLLEVEPGAPCGPDLEYDPAFLALEREAVGKPEVQYGATITPAVPPDWKAVRRMAGELLGRSRDLRLALHLLRAELALDGIAGLADGLVLIERLLAERWDSVHPMLDSDDGNDPTLRINSLAILADAGTLVRELKEASLLVLPGLGPLSIRLLEIANGEAAAGDEAERVAPASIERAIADLAPGALPAALATLGRALDAAVNIEVGLVRQVGSAQALNLDPLVRPLRKAHEFLARQQGAAAPVAIAQEATPATAGSAPAARARGGNGTDIATRDDVLRTLERLVQYYRQHEPSSPVPILLERARRLVPMTFFEILQDLAPDGVAQMAVIRGPELARQDSET</sequence>
<dbReference type="Proteomes" id="UP001198602">
    <property type="component" value="Unassembled WGS sequence"/>
</dbReference>
<protein>
    <submittedName>
        <fullName evidence="2">Type VI secretion system protein TssA</fullName>
    </submittedName>
</protein>
<name>A0ABS7Y9J8_9BURK</name>
<dbReference type="PANTHER" id="PTHR37951:SF1">
    <property type="entry name" value="TYPE VI SECRETION SYSTEM COMPONENT TSSA1"/>
    <property type="match status" value="1"/>
</dbReference>
<reference evidence="2 3" key="1">
    <citation type="submission" date="2021-07" db="EMBL/GenBank/DDBJ databases">
        <title>Characterization of Violacein-producing bacteria and related species.</title>
        <authorList>
            <person name="Wilson H.S."/>
            <person name="De Leon M.E."/>
        </authorList>
    </citation>
    <scope>NUCLEOTIDE SEQUENCE [LARGE SCALE GENOMIC DNA]</scope>
    <source>
        <strain evidence="2 3">HSC-2F05</strain>
    </source>
</reference>
<evidence type="ECO:0000313" key="2">
    <source>
        <dbReference type="EMBL" id="MCA1856367.1"/>
    </source>
</evidence>
<dbReference type="InterPro" id="IPR017740">
    <property type="entry name" value="TssA-like"/>
</dbReference>
<accession>A0ABS7Y9J8</accession>
<evidence type="ECO:0000313" key="3">
    <source>
        <dbReference type="Proteomes" id="UP001198602"/>
    </source>
</evidence>
<dbReference type="InterPro" id="IPR010657">
    <property type="entry name" value="ImpA_N"/>
</dbReference>
<proteinExistence type="predicted"/>
<comment type="caution">
    <text evidence="2">The sequence shown here is derived from an EMBL/GenBank/DDBJ whole genome shotgun (WGS) entry which is preliminary data.</text>
</comment>
<keyword evidence="3" id="KW-1185">Reference proteome</keyword>
<organism evidence="2 3">
    <name type="scientific">Massilia hydrophila</name>
    <dbReference type="NCBI Taxonomy" id="3044279"/>
    <lineage>
        <taxon>Bacteria</taxon>
        <taxon>Pseudomonadati</taxon>
        <taxon>Pseudomonadota</taxon>
        <taxon>Betaproteobacteria</taxon>
        <taxon>Burkholderiales</taxon>
        <taxon>Oxalobacteraceae</taxon>
        <taxon>Telluria group</taxon>
        <taxon>Massilia</taxon>
    </lineage>
</organism>
<dbReference type="RefSeq" id="WP_225238658.1">
    <property type="nucleotide sequence ID" value="NZ_JAHYBX010000003.1"/>
</dbReference>